<dbReference type="Pfam" id="PF00062">
    <property type="entry name" value="Lys"/>
    <property type="match status" value="1"/>
</dbReference>
<dbReference type="InterPro" id="IPR000974">
    <property type="entry name" value="Glyco_hydro_22_lys"/>
</dbReference>
<evidence type="ECO:0000256" key="8">
    <source>
        <dbReference type="SAM" id="SignalP"/>
    </source>
</evidence>
<dbReference type="SUPFAM" id="SSF53955">
    <property type="entry name" value="Lysozyme-like"/>
    <property type="match status" value="1"/>
</dbReference>
<evidence type="ECO:0000313" key="10">
    <source>
        <dbReference type="EMBL" id="ABI94387.1"/>
    </source>
</evidence>
<feature type="signal peptide" evidence="8">
    <location>
        <begin position="1"/>
        <end position="18"/>
    </location>
</feature>
<dbReference type="EC" id="3.2.1.17" evidence="3"/>
<dbReference type="FunFam" id="1.10.530.10:FF:000001">
    <property type="entry name" value="Lysozyme C"/>
    <property type="match status" value="1"/>
</dbReference>
<dbReference type="SMART" id="SM00263">
    <property type="entry name" value="LYZ1"/>
    <property type="match status" value="1"/>
</dbReference>
<feature type="chain" id="PRO_5002746675" description="lysozyme" evidence="8">
    <location>
        <begin position="19"/>
        <end position="139"/>
    </location>
</feature>
<comment type="catalytic activity">
    <reaction evidence="1">
        <text>Hydrolysis of (1-&gt;4)-beta-linkages between N-acetylmuramic acid and N-acetyl-D-glucosamine residues in a peptidoglycan and between N-acetyl-D-glucosamine residues in chitodextrins.</text>
        <dbReference type="EC" id="3.2.1.17"/>
    </reaction>
</comment>
<dbReference type="CAZy" id="GH22">
    <property type="family name" value="Glycoside Hydrolase Family 22"/>
</dbReference>
<dbReference type="PANTHER" id="PTHR11407">
    <property type="entry name" value="LYSOZYME C"/>
    <property type="match status" value="1"/>
</dbReference>
<evidence type="ECO:0000256" key="5">
    <source>
        <dbReference type="ARBA" id="ARBA00023157"/>
    </source>
</evidence>
<dbReference type="GO" id="GO:0003796">
    <property type="term" value="F:lysozyme activity"/>
    <property type="evidence" value="ECO:0007669"/>
    <property type="project" value="UniProtKB-EC"/>
</dbReference>
<dbReference type="Gene3D" id="1.10.530.10">
    <property type="match status" value="1"/>
</dbReference>
<accession>A9X7P1</accession>
<keyword evidence="6" id="KW-0326">Glycosidase</keyword>
<name>A9X7P1_TRIIF</name>
<dbReference type="PANTHER" id="PTHR11407:SF63">
    <property type="entry name" value="LYSOZYME C"/>
    <property type="match status" value="1"/>
</dbReference>
<keyword evidence="5" id="KW-1015">Disulfide bond</keyword>
<sequence length="139" mass="15681">MKAVLLLCLVALLGVSEARVFTRCELARELLWQGIPRGDLPNWICLIETVSGRDTAAITGSDFDGVYYYGLFQISDRYWCMHGEPGHGCSVKCEDLLSDDITASVKCALLIKNQQGWNSWYLWRNQCKGQKLPNVDVCF</sequence>
<evidence type="ECO:0000256" key="6">
    <source>
        <dbReference type="ARBA" id="ARBA00023295"/>
    </source>
</evidence>
<dbReference type="InterPro" id="IPR001916">
    <property type="entry name" value="Glyco_hydro_22"/>
</dbReference>
<dbReference type="GO" id="GO:0042742">
    <property type="term" value="P:defense response to bacterium"/>
    <property type="evidence" value="ECO:0007669"/>
    <property type="project" value="UniProtKB-KW"/>
</dbReference>
<dbReference type="PRINTS" id="PR00135">
    <property type="entry name" value="LYZLACT"/>
</dbReference>
<comment type="similarity">
    <text evidence="2 7">Belongs to the glycosyl hydrolase 22 family.</text>
</comment>
<organism evidence="10">
    <name type="scientific">Triatoma infestans</name>
    <name type="common">Assassin bug</name>
    <dbReference type="NCBI Taxonomy" id="30076"/>
    <lineage>
        <taxon>Eukaryota</taxon>
        <taxon>Metazoa</taxon>
        <taxon>Ecdysozoa</taxon>
        <taxon>Arthropoda</taxon>
        <taxon>Hexapoda</taxon>
        <taxon>Insecta</taxon>
        <taxon>Pterygota</taxon>
        <taxon>Neoptera</taxon>
        <taxon>Paraneoptera</taxon>
        <taxon>Hemiptera</taxon>
        <taxon>Heteroptera</taxon>
        <taxon>Panheteroptera</taxon>
        <taxon>Cimicomorpha</taxon>
        <taxon>Reduviidae</taxon>
        <taxon>Triatominae</taxon>
        <taxon>Triatoma</taxon>
    </lineage>
</organism>
<evidence type="ECO:0000256" key="3">
    <source>
        <dbReference type="ARBA" id="ARBA00012732"/>
    </source>
</evidence>
<evidence type="ECO:0000256" key="4">
    <source>
        <dbReference type="ARBA" id="ARBA00022638"/>
    </source>
</evidence>
<dbReference type="GO" id="GO:0031640">
    <property type="term" value="P:killing of cells of another organism"/>
    <property type="evidence" value="ECO:0007669"/>
    <property type="project" value="UniProtKB-KW"/>
</dbReference>
<reference evidence="10" key="1">
    <citation type="journal article" date="2008" name="Parasitol. Res.">
        <title>Sequence characterization of an unusual lysozyme gene expressed in the intestinal tract of the reduviid bug Triatoma infestans (Insecta).</title>
        <authorList>
            <person name="Balczun C."/>
            <person name="Knorr E."/>
            <person name="Topal H."/>
            <person name="Meiser C.K."/>
            <person name="Kollien A.H."/>
            <person name="Schaub G.A."/>
        </authorList>
    </citation>
    <scope>NUCLEOTIDE SEQUENCE</scope>
</reference>
<evidence type="ECO:0000256" key="7">
    <source>
        <dbReference type="RuleBase" id="RU004440"/>
    </source>
</evidence>
<evidence type="ECO:0000256" key="1">
    <source>
        <dbReference type="ARBA" id="ARBA00000632"/>
    </source>
</evidence>
<dbReference type="EMBL" id="DQ888712">
    <property type="protein sequence ID" value="ABI94387.1"/>
    <property type="molecule type" value="mRNA"/>
</dbReference>
<gene>
    <name evidence="10" type="primary">Lys2</name>
</gene>
<evidence type="ECO:0000256" key="2">
    <source>
        <dbReference type="ARBA" id="ARBA00010859"/>
    </source>
</evidence>
<dbReference type="CDD" id="cd16899">
    <property type="entry name" value="LYZ_C_invert"/>
    <property type="match status" value="1"/>
</dbReference>
<keyword evidence="4" id="KW-0081">Bacteriolytic enzyme</keyword>
<feature type="domain" description="Glycosyl hydrolases family 22 (GH22)" evidence="9">
    <location>
        <begin position="89"/>
        <end position="107"/>
    </location>
</feature>
<dbReference type="PRINTS" id="PR00137">
    <property type="entry name" value="LYSOZYME"/>
</dbReference>
<keyword evidence="8" id="KW-0732">Signal</keyword>
<dbReference type="PROSITE" id="PS00128">
    <property type="entry name" value="GLYCOSYL_HYDROL_F22_1"/>
    <property type="match status" value="1"/>
</dbReference>
<dbReference type="InterPro" id="IPR019799">
    <property type="entry name" value="Glyco_hydro_22_CS"/>
</dbReference>
<dbReference type="PROSITE" id="PS51348">
    <property type="entry name" value="GLYCOSYL_HYDROL_F22_2"/>
    <property type="match status" value="1"/>
</dbReference>
<proteinExistence type="evidence at transcript level"/>
<dbReference type="AlphaFoldDB" id="A9X7P1"/>
<evidence type="ECO:0000259" key="9">
    <source>
        <dbReference type="PROSITE" id="PS00128"/>
    </source>
</evidence>
<protein>
    <recommendedName>
        <fullName evidence="3">lysozyme</fullName>
        <ecNumber evidence="3">3.2.1.17</ecNumber>
    </recommendedName>
</protein>
<keyword evidence="4" id="KW-0929">Antimicrobial</keyword>
<keyword evidence="6" id="KW-0378">Hydrolase</keyword>
<dbReference type="InterPro" id="IPR023346">
    <property type="entry name" value="Lysozyme-like_dom_sf"/>
</dbReference>